<dbReference type="PANTHER" id="PTHR19848">
    <property type="entry name" value="WD40 REPEAT PROTEIN"/>
    <property type="match status" value="1"/>
</dbReference>
<dbReference type="EMBL" id="LYXE01000118">
    <property type="protein sequence ID" value="PDV97948.1"/>
    <property type="molecule type" value="Genomic_DNA"/>
</dbReference>
<evidence type="ECO:0000256" key="3">
    <source>
        <dbReference type="PROSITE-ProRule" id="PRU00221"/>
    </source>
</evidence>
<protein>
    <submittedName>
        <fullName evidence="4">Uncharacterized protein</fullName>
    </submittedName>
</protein>
<proteinExistence type="predicted"/>
<dbReference type="PROSITE" id="PS50294">
    <property type="entry name" value="WD_REPEATS_REGION"/>
    <property type="match status" value="1"/>
</dbReference>
<evidence type="ECO:0000313" key="5">
    <source>
        <dbReference type="Proteomes" id="UP000220922"/>
    </source>
</evidence>
<feature type="repeat" description="WD" evidence="3">
    <location>
        <begin position="197"/>
        <end position="228"/>
    </location>
</feature>
<evidence type="ECO:0000256" key="2">
    <source>
        <dbReference type="ARBA" id="ARBA00022737"/>
    </source>
</evidence>
<feature type="repeat" description="WD" evidence="3">
    <location>
        <begin position="65"/>
        <end position="106"/>
    </location>
</feature>
<evidence type="ECO:0000313" key="4">
    <source>
        <dbReference type="EMBL" id="PDV97948.1"/>
    </source>
</evidence>
<accession>A0A2H3KVN6</accession>
<dbReference type="Proteomes" id="UP000220922">
    <property type="component" value="Unassembled WGS sequence"/>
</dbReference>
<dbReference type="InterPro" id="IPR036322">
    <property type="entry name" value="WD40_repeat_dom_sf"/>
</dbReference>
<keyword evidence="5" id="KW-1185">Reference proteome</keyword>
<dbReference type="SUPFAM" id="SSF50978">
    <property type="entry name" value="WD40 repeat-like"/>
    <property type="match status" value="1"/>
</dbReference>
<dbReference type="Gene3D" id="2.130.10.10">
    <property type="entry name" value="YVTN repeat-like/Quinoprotein amine dehydrogenase"/>
    <property type="match status" value="3"/>
</dbReference>
<dbReference type="PROSITE" id="PS50082">
    <property type="entry name" value="WD_REPEATS_2"/>
    <property type="match status" value="2"/>
</dbReference>
<dbReference type="OrthoDB" id="162273at2"/>
<dbReference type="InterPro" id="IPR019775">
    <property type="entry name" value="WD40_repeat_CS"/>
</dbReference>
<gene>
    <name evidence="4" type="ORF">A9Q02_16850</name>
</gene>
<dbReference type="InterPro" id="IPR001680">
    <property type="entry name" value="WD40_rpt"/>
</dbReference>
<dbReference type="PROSITE" id="PS00678">
    <property type="entry name" value="WD_REPEATS_1"/>
    <property type="match status" value="1"/>
</dbReference>
<reference evidence="4 5" key="1">
    <citation type="submission" date="2016-05" db="EMBL/GenBank/DDBJ databases">
        <authorList>
            <person name="Lavstsen T."/>
            <person name="Jespersen J.S."/>
        </authorList>
    </citation>
    <scope>NUCLEOTIDE SEQUENCE [LARGE SCALE GENOMIC DNA]</scope>
    <source>
        <strain evidence="4 5">B7-9</strain>
    </source>
</reference>
<organism evidence="4 5">
    <name type="scientific">Candidatus Chloroploca asiatica</name>
    <dbReference type="NCBI Taxonomy" id="1506545"/>
    <lineage>
        <taxon>Bacteria</taxon>
        <taxon>Bacillati</taxon>
        <taxon>Chloroflexota</taxon>
        <taxon>Chloroflexia</taxon>
        <taxon>Chloroflexales</taxon>
        <taxon>Chloroflexineae</taxon>
        <taxon>Oscillochloridaceae</taxon>
        <taxon>Candidatus Chloroploca</taxon>
    </lineage>
</organism>
<keyword evidence="1 3" id="KW-0853">WD repeat</keyword>
<dbReference type="Pfam" id="PF00400">
    <property type="entry name" value="WD40"/>
    <property type="match status" value="5"/>
</dbReference>
<dbReference type="PANTHER" id="PTHR19848:SF8">
    <property type="entry name" value="F-BOX AND WD REPEAT DOMAIN CONTAINING 7"/>
    <property type="match status" value="1"/>
</dbReference>
<dbReference type="InterPro" id="IPR015943">
    <property type="entry name" value="WD40/YVTN_repeat-like_dom_sf"/>
</dbReference>
<sequence>MNLFRPRGRAVPSPTKVTLEQRWRAQLDGHIISLRCSPDGTQLAAALADGPITILAMTGERLHELPGHGLGTTAVAWHPNGRLLASAGQDGHVRLWESQTGVQALALRHATSWVERVSYDASGRYLAAAAGRSLRVWDALAHLVCEHTDHASTIADLAWKPGLPQIAAVAYGGTTLWGLDARTPLRRYAWKGSSLVLAWSPDGAMFATGDQDQTVHFWYAASGNDLQMWGYETKMRELAWDPTSRYLATGGGRDVAVWDTRASNKGPEESTPIMLGLHEAYLRALTYQHAETNIAPAMLASAGQDGLVALWRPTRSQKPLAQYAFPAPVSQLIWTPDDQALAVGCDDGTVALLALR</sequence>
<keyword evidence="2" id="KW-0677">Repeat</keyword>
<name>A0A2H3KVN6_9CHLR</name>
<dbReference type="SMART" id="SM00320">
    <property type="entry name" value="WD40"/>
    <property type="match status" value="8"/>
</dbReference>
<dbReference type="AlphaFoldDB" id="A0A2H3KVN6"/>
<dbReference type="RefSeq" id="WP_097653986.1">
    <property type="nucleotide sequence ID" value="NZ_LYXE01000118.1"/>
</dbReference>
<comment type="caution">
    <text evidence="4">The sequence shown here is derived from an EMBL/GenBank/DDBJ whole genome shotgun (WGS) entry which is preliminary data.</text>
</comment>
<evidence type="ECO:0000256" key="1">
    <source>
        <dbReference type="ARBA" id="ARBA00022574"/>
    </source>
</evidence>